<feature type="compositionally biased region" description="Basic and acidic residues" evidence="1">
    <location>
        <begin position="159"/>
        <end position="177"/>
    </location>
</feature>
<feature type="region of interest" description="Disordered" evidence="1">
    <location>
        <begin position="1"/>
        <end position="57"/>
    </location>
</feature>
<organism evidence="2 3">
    <name type="scientific">Serendipita vermifera MAFF 305830</name>
    <dbReference type="NCBI Taxonomy" id="933852"/>
    <lineage>
        <taxon>Eukaryota</taxon>
        <taxon>Fungi</taxon>
        <taxon>Dikarya</taxon>
        <taxon>Basidiomycota</taxon>
        <taxon>Agaricomycotina</taxon>
        <taxon>Agaricomycetes</taxon>
        <taxon>Sebacinales</taxon>
        <taxon>Serendipitaceae</taxon>
        <taxon>Serendipita</taxon>
    </lineage>
</organism>
<reference evidence="2 3" key="1">
    <citation type="submission" date="2014-04" db="EMBL/GenBank/DDBJ databases">
        <authorList>
            <consortium name="DOE Joint Genome Institute"/>
            <person name="Kuo A."/>
            <person name="Zuccaro A."/>
            <person name="Kohler A."/>
            <person name="Nagy L.G."/>
            <person name="Floudas D."/>
            <person name="Copeland A."/>
            <person name="Barry K.W."/>
            <person name="Cichocki N."/>
            <person name="Veneault-Fourrey C."/>
            <person name="LaButti K."/>
            <person name="Lindquist E.A."/>
            <person name="Lipzen A."/>
            <person name="Lundell T."/>
            <person name="Morin E."/>
            <person name="Murat C."/>
            <person name="Sun H."/>
            <person name="Tunlid A."/>
            <person name="Henrissat B."/>
            <person name="Grigoriev I.V."/>
            <person name="Hibbett D.S."/>
            <person name="Martin F."/>
            <person name="Nordberg H.P."/>
            <person name="Cantor M.N."/>
            <person name="Hua S.X."/>
        </authorList>
    </citation>
    <scope>NUCLEOTIDE SEQUENCE [LARGE SCALE GENOMIC DNA]</scope>
    <source>
        <strain evidence="2 3">MAFF 305830</strain>
    </source>
</reference>
<name>A0A0C3AQN8_SERVB</name>
<dbReference type="AlphaFoldDB" id="A0A0C3AQN8"/>
<feature type="compositionally biased region" description="Polar residues" evidence="1">
    <location>
        <begin position="24"/>
        <end position="33"/>
    </location>
</feature>
<evidence type="ECO:0000313" key="2">
    <source>
        <dbReference type="EMBL" id="KIM21566.1"/>
    </source>
</evidence>
<feature type="compositionally biased region" description="Low complexity" evidence="1">
    <location>
        <begin position="78"/>
        <end position="87"/>
    </location>
</feature>
<feature type="compositionally biased region" description="Low complexity" evidence="1">
    <location>
        <begin position="105"/>
        <end position="116"/>
    </location>
</feature>
<dbReference type="HOGENOM" id="CLU_1251339_0_0_1"/>
<dbReference type="Proteomes" id="UP000054097">
    <property type="component" value="Unassembled WGS sequence"/>
</dbReference>
<protein>
    <submittedName>
        <fullName evidence="2">Uncharacterized protein</fullName>
    </submittedName>
</protein>
<feature type="region of interest" description="Disordered" evidence="1">
    <location>
        <begin position="78"/>
        <end position="221"/>
    </location>
</feature>
<accession>A0A0C3AQN8</accession>
<sequence>MPIHSSLHLSNTTTTTTTQGSGNGANLQRNGTRTGDIPIGIEQGYGNGYESESQDSHSVAHAYVNTAQHVAISPAQAQQNVFQQHHQSITSQPPQRPGQHVHKTSNGSSNLGLPNSTTTGTSSKRAVTPDRAYNPAGSMAVAGRSSGKDTGVPAWVGRTSEEKTWGLDGAHGADKMRSAANATSALGRPIMDDRTRLAATAPGGNAGQPTRRVSRVPPPKA</sequence>
<dbReference type="OrthoDB" id="2576082at2759"/>
<gene>
    <name evidence="2" type="ORF">M408DRAFT_29471</name>
</gene>
<evidence type="ECO:0000313" key="3">
    <source>
        <dbReference type="Proteomes" id="UP000054097"/>
    </source>
</evidence>
<keyword evidence="3" id="KW-1185">Reference proteome</keyword>
<proteinExistence type="predicted"/>
<evidence type="ECO:0000256" key="1">
    <source>
        <dbReference type="SAM" id="MobiDB-lite"/>
    </source>
</evidence>
<reference evidence="3" key="2">
    <citation type="submission" date="2015-01" db="EMBL/GenBank/DDBJ databases">
        <title>Evolutionary Origins and Diversification of the Mycorrhizal Mutualists.</title>
        <authorList>
            <consortium name="DOE Joint Genome Institute"/>
            <consortium name="Mycorrhizal Genomics Consortium"/>
            <person name="Kohler A."/>
            <person name="Kuo A."/>
            <person name="Nagy L.G."/>
            <person name="Floudas D."/>
            <person name="Copeland A."/>
            <person name="Barry K.W."/>
            <person name="Cichocki N."/>
            <person name="Veneault-Fourrey C."/>
            <person name="LaButti K."/>
            <person name="Lindquist E.A."/>
            <person name="Lipzen A."/>
            <person name="Lundell T."/>
            <person name="Morin E."/>
            <person name="Murat C."/>
            <person name="Riley R."/>
            <person name="Ohm R."/>
            <person name="Sun H."/>
            <person name="Tunlid A."/>
            <person name="Henrissat B."/>
            <person name="Grigoriev I.V."/>
            <person name="Hibbett D.S."/>
            <person name="Martin F."/>
        </authorList>
    </citation>
    <scope>NUCLEOTIDE SEQUENCE [LARGE SCALE GENOMIC DNA]</scope>
    <source>
        <strain evidence="3">MAFF 305830</strain>
    </source>
</reference>
<dbReference type="EMBL" id="KN824379">
    <property type="protein sequence ID" value="KIM21566.1"/>
    <property type="molecule type" value="Genomic_DNA"/>
</dbReference>